<feature type="region of interest" description="Disordered" evidence="1">
    <location>
        <begin position="414"/>
        <end position="489"/>
    </location>
</feature>
<dbReference type="GO" id="GO:0003688">
    <property type="term" value="F:DNA replication origin binding"/>
    <property type="evidence" value="ECO:0007669"/>
    <property type="project" value="TreeGrafter"/>
</dbReference>
<protein>
    <recommendedName>
        <fullName evidence="3">Replication factor Mcm10 C-terminal domain-containing protein</fullName>
    </recommendedName>
</protein>
<dbReference type="PANTHER" id="PTHR13454">
    <property type="entry name" value="PROTEIN MCM10 HOMOLOG"/>
    <property type="match status" value="1"/>
</dbReference>
<feature type="compositionally biased region" description="Low complexity" evidence="1">
    <location>
        <begin position="611"/>
        <end position="620"/>
    </location>
</feature>
<feature type="compositionally biased region" description="Basic and acidic residues" evidence="1">
    <location>
        <begin position="845"/>
        <end position="875"/>
    </location>
</feature>
<feature type="signal peptide" evidence="2">
    <location>
        <begin position="1"/>
        <end position="19"/>
    </location>
</feature>
<dbReference type="GO" id="GO:0003697">
    <property type="term" value="F:single-stranded DNA binding"/>
    <property type="evidence" value="ECO:0007669"/>
    <property type="project" value="InterPro"/>
</dbReference>
<dbReference type="PANTHER" id="PTHR13454:SF11">
    <property type="entry name" value="PROTEIN MCM10 HOMOLOG"/>
    <property type="match status" value="1"/>
</dbReference>
<feature type="region of interest" description="Disordered" evidence="1">
    <location>
        <begin position="1041"/>
        <end position="1078"/>
    </location>
</feature>
<feature type="compositionally biased region" description="Basic and acidic residues" evidence="1">
    <location>
        <begin position="626"/>
        <end position="640"/>
    </location>
</feature>
<feature type="region of interest" description="Disordered" evidence="1">
    <location>
        <begin position="525"/>
        <end position="687"/>
    </location>
</feature>
<evidence type="ECO:0000256" key="2">
    <source>
        <dbReference type="SAM" id="SignalP"/>
    </source>
</evidence>
<accession>A0A0F7UWE1</accession>
<evidence type="ECO:0000259" key="3">
    <source>
        <dbReference type="SMART" id="SM01280"/>
    </source>
</evidence>
<dbReference type="AlphaFoldDB" id="A0A0F7UWE1"/>
<feature type="compositionally biased region" description="Low complexity" evidence="1">
    <location>
        <begin position="426"/>
        <end position="448"/>
    </location>
</feature>
<feature type="chain" id="PRO_5005181913" description="Replication factor Mcm10 C-terminal domain-containing protein" evidence="2">
    <location>
        <begin position="20"/>
        <end position="1078"/>
    </location>
</feature>
<dbReference type="Pfam" id="PF22379">
    <property type="entry name" value="OB_MCM10"/>
    <property type="match status" value="1"/>
</dbReference>
<sequence>MRPLSLFELEAILPFLFQCLVTPSGPASVFPFCSVCRVFRRGLCFLLRHSAALRRFDSRTSLAARLADSSRCAPVSRERRASEKPRTKRCLCRVFSPAFFTAFYSIAPPSLLRRPLASILLKHRHPSKCCVPPRSSLGEGSRVSFSGLVVLHCPGSFISRVREESTLCEGAKLSFFLGLSSSRSACVCMKIHRHQASIAREGSQSEGRMPGSQAKGSRDDVLVQADGTLRFFGTPLTLREWRLPVAEARGILKSSSETQFVSLSSLSRFSSHDAFVAAKTGADVAILGIVSDVGSQRSTENSHLWSWTLWDLQETKVKLLLRGEALCRTLQKEDVKPGMLLAVLNPTLLEQNPQYDSRCVSVDKADNILLIGGVQGVMRCGAMTKKQTPCSMMVYVPTMGDFCRFHISSRAAKSQDARVKSRQIPSSSFSSRPASSSLASSASSNSSVKSEESGKVAPPVVAPHRRLLHGSGEHTPGPGREVASSASSSASLLKLKETLETKERQEARIASLLRANPALRKANHKVALERQQREAAQSVAPPVDGPPSSIAKASSQPPQPKAPSSQPKASFSALRKSVSATAESPHSSPSAAVPSCSSSSSSSSPFPPSSSSPSSSLSSSVAFRATGEKREASLAGEKARGSPPGVSVGEKAVHAAATRVSGVSPSEAKQAGGGREEGVAERPKSLAREGRQVGGMLQEHLSDAQKKALGTLSSEFVRRRYLRLFYEIQKDDNTPGNRALFDELTSVRVEMKSYTRQDFQVMGLVDLMPPLCLHPDQTIAELALTIWRAAHFRLQATVNPAASSPAASMSASGLPPETRNLRAEEVSRRLAVDVANVKEIFKKRQKEEKKRQREIARERTESEKRMRQKQRDESRTPAAARGVCTPESRDEQREMLQEIMRVKSTIQEHVDKADFEEEQQMLKLLEKQDAREEFKQSIREIQIEAFFCHQCNEYCDKLNPVCSKAGHTIEKKKAIKRFFRCPECMYSPIIAIGHTLPDGCPRCRVALKNLLLPAVSAYKPKAIKPLQNEILTITGEDEDHRCRSRPVKPLRAQASDPTSDDWSHEEENVQVAANALES</sequence>
<dbReference type="GO" id="GO:0043596">
    <property type="term" value="C:nuclear replication fork"/>
    <property type="evidence" value="ECO:0007669"/>
    <property type="project" value="TreeGrafter"/>
</dbReference>
<dbReference type="EMBL" id="LN714497">
    <property type="protein sequence ID" value="CEL74331.1"/>
    <property type="molecule type" value="Genomic_DNA"/>
</dbReference>
<evidence type="ECO:0000313" key="4">
    <source>
        <dbReference type="EMBL" id="CEL74331.1"/>
    </source>
</evidence>
<evidence type="ECO:0000256" key="1">
    <source>
        <dbReference type="SAM" id="MobiDB-lite"/>
    </source>
</evidence>
<feature type="compositionally biased region" description="Low complexity" evidence="1">
    <location>
        <begin position="551"/>
        <end position="604"/>
    </location>
</feature>
<reference evidence="4" key="1">
    <citation type="journal article" date="2015" name="PLoS ONE">
        <title>Comprehensive Evaluation of Toxoplasma gondii VEG and Neospora caninum LIV Genomes with Tachyzoite Stage Transcriptome and Proteome Defines Novel Transcript Features.</title>
        <authorList>
            <person name="Ramaprasad A."/>
            <person name="Mourier T."/>
            <person name="Naeem R."/>
            <person name="Malas T.B."/>
            <person name="Moussa E."/>
            <person name="Panigrahi A."/>
            <person name="Vermont S.J."/>
            <person name="Otto T.D."/>
            <person name="Wastling J."/>
            <person name="Pain A."/>
        </authorList>
    </citation>
    <scope>NUCLEOTIDE SEQUENCE</scope>
    <source>
        <strain evidence="4">VEG</strain>
    </source>
</reference>
<feature type="compositionally biased region" description="Basic and acidic residues" evidence="1">
    <location>
        <begin position="674"/>
        <end position="687"/>
    </location>
</feature>
<organism evidence="4">
    <name type="scientific">Toxoplasma gondii (strain ATCC 50861 / VEG)</name>
    <dbReference type="NCBI Taxonomy" id="432359"/>
    <lineage>
        <taxon>Eukaryota</taxon>
        <taxon>Sar</taxon>
        <taxon>Alveolata</taxon>
        <taxon>Apicomplexa</taxon>
        <taxon>Conoidasida</taxon>
        <taxon>Coccidia</taxon>
        <taxon>Eucoccidiorida</taxon>
        <taxon>Eimeriorina</taxon>
        <taxon>Sarcocystidae</taxon>
        <taxon>Toxoplasma</taxon>
    </lineage>
</organism>
<gene>
    <name evidence="4" type="ORF">BN1205_073980</name>
</gene>
<proteinExistence type="predicted"/>
<dbReference type="InterPro" id="IPR040184">
    <property type="entry name" value="Mcm10"/>
</dbReference>
<feature type="region of interest" description="Disordered" evidence="1">
    <location>
        <begin position="845"/>
        <end position="890"/>
    </location>
</feature>
<dbReference type="GO" id="GO:0006270">
    <property type="term" value="P:DNA replication initiation"/>
    <property type="evidence" value="ECO:0007669"/>
    <property type="project" value="InterPro"/>
</dbReference>
<dbReference type="Gene3D" id="2.40.50.140">
    <property type="entry name" value="Nucleic acid-binding proteins"/>
    <property type="match status" value="1"/>
</dbReference>
<dbReference type="InterPro" id="IPR012340">
    <property type="entry name" value="NA-bd_OB-fold"/>
</dbReference>
<dbReference type="InterPro" id="IPR015411">
    <property type="entry name" value="Rep_factor_Mcm10_C"/>
</dbReference>
<keyword evidence="2" id="KW-0732">Signal</keyword>
<name>A0A0F7UWE1_TOXGV</name>
<dbReference type="SMART" id="SM01280">
    <property type="entry name" value="Mcm10"/>
    <property type="match status" value="1"/>
</dbReference>
<dbReference type="InterPro" id="IPR055065">
    <property type="entry name" value="OB_MCM10"/>
</dbReference>
<feature type="domain" description="Replication factor Mcm10 C-terminal" evidence="3">
    <location>
        <begin position="484"/>
        <end position="1044"/>
    </location>
</feature>
<dbReference type="Pfam" id="PF24863">
    <property type="entry name" value="zf-CCCH_Mcm10"/>
    <property type="match status" value="1"/>
</dbReference>